<dbReference type="EMBL" id="JAVRFJ010000028">
    <property type="protein sequence ID" value="MDT0571336.1"/>
    <property type="molecule type" value="Genomic_DNA"/>
</dbReference>
<name>A0ABU2Z4G8_9ACTN</name>
<comment type="caution">
    <text evidence="2">The sequence shown here is derived from an EMBL/GenBank/DDBJ whole genome shotgun (WGS) entry which is preliminary data.</text>
</comment>
<keyword evidence="3" id="KW-1185">Reference proteome</keyword>
<evidence type="ECO:0000256" key="1">
    <source>
        <dbReference type="SAM" id="MobiDB-lite"/>
    </source>
</evidence>
<gene>
    <name evidence="2" type="ORF">RM704_28400</name>
</gene>
<organism evidence="2 3">
    <name type="scientific">Streptomyces gottesmaniae</name>
    <dbReference type="NCBI Taxonomy" id="3075518"/>
    <lineage>
        <taxon>Bacteria</taxon>
        <taxon>Bacillati</taxon>
        <taxon>Actinomycetota</taxon>
        <taxon>Actinomycetes</taxon>
        <taxon>Kitasatosporales</taxon>
        <taxon>Streptomycetaceae</taxon>
        <taxon>Streptomyces</taxon>
    </lineage>
</organism>
<reference evidence="2" key="1">
    <citation type="submission" date="2024-05" db="EMBL/GenBank/DDBJ databases">
        <title>30 novel species of actinomycetes from the DSMZ collection.</title>
        <authorList>
            <person name="Nouioui I."/>
        </authorList>
    </citation>
    <scope>NUCLEOTIDE SEQUENCE</scope>
    <source>
        <strain evidence="2">DSM 3412</strain>
    </source>
</reference>
<feature type="compositionally biased region" description="Basic and acidic residues" evidence="1">
    <location>
        <begin position="126"/>
        <end position="136"/>
    </location>
</feature>
<proteinExistence type="predicted"/>
<feature type="region of interest" description="Disordered" evidence="1">
    <location>
        <begin position="113"/>
        <end position="136"/>
    </location>
</feature>
<accession>A0ABU2Z4G8</accession>
<dbReference type="Proteomes" id="UP001180737">
    <property type="component" value="Unassembled WGS sequence"/>
</dbReference>
<protein>
    <submittedName>
        <fullName evidence="2">Uncharacterized protein</fullName>
    </submittedName>
</protein>
<sequence length="136" mass="14689">MTGSQIAVNNGTVHQHQVIQQVVQQVVVTELITLPQVRAMMGAVRRVGVKPEKLREVRQAAHAFHHEVTSPVPRPDRLREAATRLVAVVVEALDTVEGERSAQAEELADVLRPALPTATPAPDAPHAPEEEGGLRG</sequence>
<evidence type="ECO:0000313" key="2">
    <source>
        <dbReference type="EMBL" id="MDT0571336.1"/>
    </source>
</evidence>
<evidence type="ECO:0000313" key="3">
    <source>
        <dbReference type="Proteomes" id="UP001180737"/>
    </source>
</evidence>